<comment type="caution">
    <text evidence="8">The sequence shown here is derived from an EMBL/GenBank/DDBJ whole genome shotgun (WGS) entry which is preliminary data.</text>
</comment>
<proteinExistence type="predicted"/>
<evidence type="ECO:0000313" key="9">
    <source>
        <dbReference type="Proteomes" id="UP001360560"/>
    </source>
</evidence>
<dbReference type="GO" id="GO:0006281">
    <property type="term" value="P:DNA repair"/>
    <property type="evidence" value="ECO:0007669"/>
    <property type="project" value="TreeGrafter"/>
</dbReference>
<dbReference type="Pfam" id="PF12341">
    <property type="entry name" value="Mcl1_mid"/>
    <property type="match status" value="1"/>
</dbReference>
<dbReference type="SUPFAM" id="SSF50978">
    <property type="entry name" value="WD40 repeat-like"/>
    <property type="match status" value="1"/>
</dbReference>
<dbReference type="Proteomes" id="UP001360560">
    <property type="component" value="Unassembled WGS sequence"/>
</dbReference>
<feature type="domain" description="WDHD1/CFT4 second beta-propeller" evidence="6">
    <location>
        <begin position="439"/>
        <end position="820"/>
    </location>
</feature>
<dbReference type="Gene3D" id="2.130.10.10">
    <property type="entry name" value="YVTN repeat-like/Quinoprotein amine dehydrogenase"/>
    <property type="match status" value="2"/>
</dbReference>
<evidence type="ECO:0000313" key="8">
    <source>
        <dbReference type="EMBL" id="GMM38836.1"/>
    </source>
</evidence>
<dbReference type="InterPro" id="IPR048591">
    <property type="entry name" value="WDHD1/CFT4_hel"/>
</dbReference>
<feature type="region of interest" description="Disordered" evidence="5">
    <location>
        <begin position="367"/>
        <end position="389"/>
    </location>
</feature>
<comment type="subcellular location">
    <subcellularLocation>
        <location evidence="1">Nucleus</location>
    </subcellularLocation>
</comment>
<dbReference type="GO" id="GO:0003682">
    <property type="term" value="F:chromatin binding"/>
    <property type="evidence" value="ECO:0007669"/>
    <property type="project" value="TreeGrafter"/>
</dbReference>
<keyword evidence="4" id="KW-0539">Nucleus</keyword>
<dbReference type="GO" id="GO:0000278">
    <property type="term" value="P:mitotic cell cycle"/>
    <property type="evidence" value="ECO:0007669"/>
    <property type="project" value="TreeGrafter"/>
</dbReference>
<dbReference type="InterPro" id="IPR015943">
    <property type="entry name" value="WD40/YVTN_repeat-like_dom_sf"/>
</dbReference>
<name>A0AAV5QWE7_9ASCO</name>
<evidence type="ECO:0000256" key="1">
    <source>
        <dbReference type="ARBA" id="ARBA00004123"/>
    </source>
</evidence>
<feature type="region of interest" description="Disordered" evidence="5">
    <location>
        <begin position="833"/>
        <end position="877"/>
    </location>
</feature>
<accession>A0AAV5QWE7</accession>
<organism evidence="8 9">
    <name type="scientific">Saccharomycopsis crataegensis</name>
    <dbReference type="NCBI Taxonomy" id="43959"/>
    <lineage>
        <taxon>Eukaryota</taxon>
        <taxon>Fungi</taxon>
        <taxon>Dikarya</taxon>
        <taxon>Ascomycota</taxon>
        <taxon>Saccharomycotina</taxon>
        <taxon>Saccharomycetes</taxon>
        <taxon>Saccharomycopsidaceae</taxon>
        <taxon>Saccharomycopsis</taxon>
    </lineage>
</organism>
<dbReference type="AlphaFoldDB" id="A0AAV5QWE7"/>
<reference evidence="8 9" key="1">
    <citation type="journal article" date="2023" name="Elife">
        <title>Identification of key yeast species and microbe-microbe interactions impacting larval growth of Drosophila in the wild.</title>
        <authorList>
            <person name="Mure A."/>
            <person name="Sugiura Y."/>
            <person name="Maeda R."/>
            <person name="Honda K."/>
            <person name="Sakurai N."/>
            <person name="Takahashi Y."/>
            <person name="Watada M."/>
            <person name="Katoh T."/>
            <person name="Gotoh A."/>
            <person name="Gotoh Y."/>
            <person name="Taniguchi I."/>
            <person name="Nakamura K."/>
            <person name="Hayashi T."/>
            <person name="Katayama T."/>
            <person name="Uemura T."/>
            <person name="Hattori Y."/>
        </authorList>
    </citation>
    <scope>NUCLEOTIDE SEQUENCE [LARGE SCALE GENOMIC DNA]</scope>
    <source>
        <strain evidence="8 9">SC-9</strain>
    </source>
</reference>
<sequence length="1038" mass="118981">MSNNIMNIFSDSKLSLTRSSKNHLFVGNNFGIIKVVDLHHKENEPEVLEIADELTNFEIRHNLIALTTAEGDFLVYRINESLSNVEASLKCYRSELPLRDVVFLDNQHVVVGGDDSQLILINLSKLIASNDSKLYHWSIDSFDDKENIIKIDIPDQIRSITYNEKESVLAATLSCGDIQIFKYNKHDSETPLTTVSAVSDYYGKYVYIPGDEEVGNLDNLAKGNASWNPSKPKSITVINKANDINLHDNYADVGKSVDPSLSLSGYHKSEVIEIQYCPFNYQYLASIDYENRLIVWNLGTKKPIFNKELKSATDENCHLKNISWSCLDNTNVIVSVGTTTGNIFMFDSLVEIEASTTAKKFDFQEEDDDDDIDFSDDNESLHSQNNNNISSTRITNLKRTRADFESDSEVDLSDEENNLEDTLAILRKSANVLPSYSLKPYCVGVSPWVNNKRYLTINEIGYVYAERNVEDNTQTINVKFHDFGTSKNIDYYLVDGVGYDLAYLNDEGVLFAKSAFIDEAEDLFGTSFTNLSSFKQAKIYYRPHKGESDSWDKLLPIKNYFADKRNDNDKSKLYPNEFITNINMAKRFIFVFTNQGHTRILTKFGLLIKIEKSLPVIASISNSRILFTITSSLNGREFQYSIRDLITTNQQNYIEKNQLLPIDYLSNKLLDDTKNFDKLLVRFQDYEKKNTLSGEEFDIGLNKGHKQMFDDLVYKSSCYLLKGLFFNNYGDPCFVDNSNYLFILSKWKKSSQGVVIPLLNLNEILLTKSHLNYVPISLVDEQFNVCIFTANKEISHKEISDHIYPIPLPEPTEISIRIPISLNVDMKVVKEQQRARREEEQQQQDEENFIDDGDDDDENDDLLSDSDDEELEESLRQELASEEGFLRAKLMGDLINESIDSHNLFQRTITNKFKIHKKTKRMLAEAEDDDYYLNDLDLNLSDNEIENDGDELKLKNDQFDINDSIDKLQELNSVYDKSLLKIFSEFCSNQELVKAGNLIKELKQDRALIAASRIAERLELADLASRINSEREKRMGFD</sequence>
<dbReference type="InterPro" id="IPR036322">
    <property type="entry name" value="WD40_repeat_dom_sf"/>
</dbReference>
<dbReference type="EMBL" id="BTFZ01000020">
    <property type="protein sequence ID" value="GMM38836.1"/>
    <property type="molecule type" value="Genomic_DNA"/>
</dbReference>
<dbReference type="GeneID" id="90076824"/>
<feature type="domain" description="WDHD1/CFT4 helical bundle" evidence="7">
    <location>
        <begin position="955"/>
        <end position="1035"/>
    </location>
</feature>
<dbReference type="InterPro" id="IPR022100">
    <property type="entry name" value="WDHD1/CFT4_beta-prop_2nd"/>
</dbReference>
<keyword evidence="2" id="KW-0853">WD repeat</keyword>
<dbReference type="GO" id="GO:0006261">
    <property type="term" value="P:DNA-templated DNA replication"/>
    <property type="evidence" value="ECO:0007669"/>
    <property type="project" value="TreeGrafter"/>
</dbReference>
<evidence type="ECO:0000259" key="7">
    <source>
        <dbReference type="Pfam" id="PF20946"/>
    </source>
</evidence>
<evidence type="ECO:0000259" key="6">
    <source>
        <dbReference type="Pfam" id="PF12341"/>
    </source>
</evidence>
<keyword evidence="3" id="KW-0677">Repeat</keyword>
<evidence type="ECO:0000256" key="4">
    <source>
        <dbReference type="ARBA" id="ARBA00023242"/>
    </source>
</evidence>
<dbReference type="PANTHER" id="PTHR19932:SF10">
    <property type="entry name" value="WD REPEAT AND HMG-BOX DNA-BINDING PROTEIN 1"/>
    <property type="match status" value="1"/>
</dbReference>
<dbReference type="PANTHER" id="PTHR19932">
    <property type="entry name" value="WD REPEAT AND HMG-BOX DNA BINDING PROTEIN"/>
    <property type="match status" value="1"/>
</dbReference>
<dbReference type="GO" id="GO:0043596">
    <property type="term" value="C:nuclear replication fork"/>
    <property type="evidence" value="ECO:0007669"/>
    <property type="project" value="TreeGrafter"/>
</dbReference>
<protein>
    <submittedName>
        <fullName evidence="8">Chromatin-binding protein</fullName>
    </submittedName>
</protein>
<dbReference type="RefSeq" id="XP_064855831.1">
    <property type="nucleotide sequence ID" value="XM_064999759.1"/>
</dbReference>
<feature type="compositionally biased region" description="Acidic residues" evidence="5">
    <location>
        <begin position="367"/>
        <end position="378"/>
    </location>
</feature>
<evidence type="ECO:0000256" key="5">
    <source>
        <dbReference type="SAM" id="MobiDB-lite"/>
    </source>
</evidence>
<evidence type="ECO:0000256" key="2">
    <source>
        <dbReference type="ARBA" id="ARBA00022574"/>
    </source>
</evidence>
<feature type="compositionally biased region" description="Acidic residues" evidence="5">
    <location>
        <begin position="841"/>
        <end position="872"/>
    </location>
</feature>
<gene>
    <name evidence="8" type="ORF">DASC09_061750</name>
</gene>
<dbReference type="Pfam" id="PF20946">
    <property type="entry name" value="Ctf4_C"/>
    <property type="match status" value="1"/>
</dbReference>
<evidence type="ECO:0000256" key="3">
    <source>
        <dbReference type="ARBA" id="ARBA00022737"/>
    </source>
</evidence>
<keyword evidence="9" id="KW-1185">Reference proteome</keyword>